<evidence type="ECO:0000313" key="2">
    <source>
        <dbReference type="EMBL" id="TNV86584.1"/>
    </source>
</evidence>
<evidence type="ECO:0008006" key="4">
    <source>
        <dbReference type="Google" id="ProtNLM"/>
    </source>
</evidence>
<protein>
    <recommendedName>
        <fullName evidence="4">FYVE-type domain-containing protein</fullName>
    </recommendedName>
</protein>
<dbReference type="Proteomes" id="UP000785679">
    <property type="component" value="Unassembled WGS sequence"/>
</dbReference>
<dbReference type="CDD" id="cd00065">
    <property type="entry name" value="FYVE_like_SF"/>
    <property type="match status" value="1"/>
</dbReference>
<dbReference type="SUPFAM" id="SSF57903">
    <property type="entry name" value="FYVE/PHD zinc finger"/>
    <property type="match status" value="1"/>
</dbReference>
<sequence length="450" mass="51779">MSTNPQSLSMLLTTKRGRSSSKRMSQSIVPVKARAQQHNMSVLGTMPSLFKDDLSFHQAFNDGVENARRESTQLEPQSRLMIDQMLDDFKTFLIKGRKHEYQGEQDPIFSLSKPVPHRTKASSGACMCCSQAFKNLKAVAYCEFCGWHVCRACLVKQRPFPMQGDNVKEVVKQRGTICMVCDRKHYIKDSLQATLDTIEANQTIIENLQGQVKLKEEGAKQLELEFEHFKYLFDSDSRRAKTMIEETRRKKDLLQQEAMSINEDYRHQYEKKMAMQQEMIEIEETVNDVTEDLSQIDQEMLRIRIKMRQADIERERMEQELTALRRQLGSKGRGKNAQQRQGNPVSAMQDDSKKKSEQDMNGEDMFFNLASVDESEDGFIAGSNTHIPRDTNMYRSTLGLDEEEGMLNMLGLSSRMSTRSGRRSKSIKNKYRRDNQTYCGTAPGQKCSIF</sequence>
<accession>A0A8J8T8V8</accession>
<feature type="region of interest" description="Disordered" evidence="1">
    <location>
        <begin position="325"/>
        <end position="360"/>
    </location>
</feature>
<comment type="caution">
    <text evidence="2">The sequence shown here is derived from an EMBL/GenBank/DDBJ whole genome shotgun (WGS) entry which is preliminary data.</text>
</comment>
<keyword evidence="3" id="KW-1185">Reference proteome</keyword>
<evidence type="ECO:0000256" key="1">
    <source>
        <dbReference type="SAM" id="MobiDB-lite"/>
    </source>
</evidence>
<name>A0A8J8T8V8_HALGN</name>
<feature type="compositionally biased region" description="Polar residues" evidence="1">
    <location>
        <begin position="1"/>
        <end position="12"/>
    </location>
</feature>
<feature type="compositionally biased region" description="Polar residues" evidence="1">
    <location>
        <begin position="336"/>
        <end position="346"/>
    </location>
</feature>
<reference evidence="2" key="1">
    <citation type="submission" date="2019-06" db="EMBL/GenBank/DDBJ databases">
        <authorList>
            <person name="Zheng W."/>
        </authorList>
    </citation>
    <scope>NUCLEOTIDE SEQUENCE</scope>
    <source>
        <strain evidence="2">QDHG01</strain>
    </source>
</reference>
<gene>
    <name evidence="2" type="ORF">FGO68_gene4939</name>
</gene>
<dbReference type="InterPro" id="IPR011011">
    <property type="entry name" value="Znf_FYVE_PHD"/>
</dbReference>
<dbReference type="AlphaFoldDB" id="A0A8J8T8V8"/>
<evidence type="ECO:0000313" key="3">
    <source>
        <dbReference type="Proteomes" id="UP000785679"/>
    </source>
</evidence>
<feature type="region of interest" description="Disordered" evidence="1">
    <location>
        <begin position="1"/>
        <end position="30"/>
    </location>
</feature>
<proteinExistence type="predicted"/>
<organism evidence="2 3">
    <name type="scientific">Halteria grandinella</name>
    <dbReference type="NCBI Taxonomy" id="5974"/>
    <lineage>
        <taxon>Eukaryota</taxon>
        <taxon>Sar</taxon>
        <taxon>Alveolata</taxon>
        <taxon>Ciliophora</taxon>
        <taxon>Intramacronucleata</taxon>
        <taxon>Spirotrichea</taxon>
        <taxon>Stichotrichia</taxon>
        <taxon>Sporadotrichida</taxon>
        <taxon>Halteriidae</taxon>
        <taxon>Halteria</taxon>
    </lineage>
</organism>
<dbReference type="EMBL" id="RRYP01000967">
    <property type="protein sequence ID" value="TNV86584.1"/>
    <property type="molecule type" value="Genomic_DNA"/>
</dbReference>